<comment type="caution">
    <text evidence="2">The sequence shown here is derived from an EMBL/GenBank/DDBJ whole genome shotgun (WGS) entry which is preliminary data.</text>
</comment>
<reference evidence="2 3" key="1">
    <citation type="submission" date="2020-08" db="EMBL/GenBank/DDBJ databases">
        <title>Sequencing the genomes of 1000 actinobacteria strains.</title>
        <authorList>
            <person name="Klenk H.-P."/>
        </authorList>
    </citation>
    <scope>NUCLEOTIDE SEQUENCE [LARGE SCALE GENOMIC DNA]</scope>
    <source>
        <strain evidence="2 3">DSM 12511</strain>
    </source>
</reference>
<organism evidence="2 3">
    <name type="scientific">Microbacterium thalassium</name>
    <dbReference type="NCBI Taxonomy" id="362649"/>
    <lineage>
        <taxon>Bacteria</taxon>
        <taxon>Bacillati</taxon>
        <taxon>Actinomycetota</taxon>
        <taxon>Actinomycetes</taxon>
        <taxon>Micrococcales</taxon>
        <taxon>Microbacteriaceae</taxon>
        <taxon>Microbacterium</taxon>
    </lineage>
</organism>
<evidence type="ECO:0000313" key="3">
    <source>
        <dbReference type="Proteomes" id="UP000537775"/>
    </source>
</evidence>
<protein>
    <submittedName>
        <fullName evidence="2">Uncharacterized protein</fullName>
    </submittedName>
</protein>
<dbReference type="AlphaFoldDB" id="A0A7X0FND0"/>
<sequence length="32" mass="3299">MTDTPPRDPAPRAGLAGRIVDHSLDIGVEGPS</sequence>
<evidence type="ECO:0000313" key="2">
    <source>
        <dbReference type="EMBL" id="MBB6390683.1"/>
    </source>
</evidence>
<accession>A0A7X0FND0</accession>
<gene>
    <name evidence="2" type="ORF">HD594_000996</name>
</gene>
<feature type="region of interest" description="Disordered" evidence="1">
    <location>
        <begin position="1"/>
        <end position="32"/>
    </location>
</feature>
<evidence type="ECO:0000256" key="1">
    <source>
        <dbReference type="SAM" id="MobiDB-lite"/>
    </source>
</evidence>
<keyword evidence="3" id="KW-1185">Reference proteome</keyword>
<feature type="compositionally biased region" description="Basic and acidic residues" evidence="1">
    <location>
        <begin position="1"/>
        <end position="10"/>
    </location>
</feature>
<dbReference type="EMBL" id="JACHML010000001">
    <property type="protein sequence ID" value="MBB6390683.1"/>
    <property type="molecule type" value="Genomic_DNA"/>
</dbReference>
<dbReference type="Proteomes" id="UP000537775">
    <property type="component" value="Unassembled WGS sequence"/>
</dbReference>
<name>A0A7X0FND0_9MICO</name>
<proteinExistence type="predicted"/>